<name>A0A1I0CEZ8_9FIRM</name>
<gene>
    <name evidence="2" type="ORF">SAMN05660297_01624</name>
</gene>
<evidence type="ECO:0000256" key="1">
    <source>
        <dbReference type="SAM" id="MobiDB-lite"/>
    </source>
</evidence>
<organism evidence="2 3">
    <name type="scientific">Natronincola peptidivorans</name>
    <dbReference type="NCBI Taxonomy" id="426128"/>
    <lineage>
        <taxon>Bacteria</taxon>
        <taxon>Bacillati</taxon>
        <taxon>Bacillota</taxon>
        <taxon>Clostridia</taxon>
        <taxon>Peptostreptococcales</taxon>
        <taxon>Natronincolaceae</taxon>
        <taxon>Natronincola</taxon>
    </lineage>
</organism>
<dbReference type="OrthoDB" id="9799867at2"/>
<dbReference type="AlphaFoldDB" id="A0A1I0CEZ8"/>
<dbReference type="Pfam" id="PF03646">
    <property type="entry name" value="FlaG"/>
    <property type="match status" value="1"/>
</dbReference>
<dbReference type="STRING" id="426128.SAMN05660297_01624"/>
<accession>A0A1I0CEZ8</accession>
<evidence type="ECO:0000313" key="3">
    <source>
        <dbReference type="Proteomes" id="UP000199568"/>
    </source>
</evidence>
<keyword evidence="2" id="KW-0966">Cell projection</keyword>
<dbReference type="Proteomes" id="UP000199568">
    <property type="component" value="Unassembled WGS sequence"/>
</dbReference>
<dbReference type="EMBL" id="FOHU01000005">
    <property type="protein sequence ID" value="SET17902.1"/>
    <property type="molecule type" value="Genomic_DNA"/>
</dbReference>
<dbReference type="PANTHER" id="PTHR37166">
    <property type="entry name" value="PROTEIN FLAG"/>
    <property type="match status" value="1"/>
</dbReference>
<feature type="region of interest" description="Disordered" evidence="1">
    <location>
        <begin position="1"/>
        <end position="51"/>
    </location>
</feature>
<dbReference type="InterPro" id="IPR005186">
    <property type="entry name" value="FlaG"/>
</dbReference>
<protein>
    <submittedName>
        <fullName evidence="2">Flagellar protein FlaG</fullName>
    </submittedName>
</protein>
<keyword evidence="3" id="KW-1185">Reference proteome</keyword>
<sequence length="127" mass="14249">MGISNIQSNTHSQLIQNQQLSERQNNKTQSGGTNQQDSPQKSTVKLEGESQSIGEEKLIEMIEKANKVILKPPSELQFSVHEATKRISVKIVNTENQEVIREIPPEKLLDMVAKMWEIAGLLVDEKA</sequence>
<proteinExistence type="predicted"/>
<dbReference type="RefSeq" id="WP_090442003.1">
    <property type="nucleotide sequence ID" value="NZ_FOHU01000005.1"/>
</dbReference>
<keyword evidence="2" id="KW-0282">Flagellum</keyword>
<dbReference type="InterPro" id="IPR035924">
    <property type="entry name" value="FlaG-like_sf"/>
</dbReference>
<feature type="compositionally biased region" description="Polar residues" evidence="1">
    <location>
        <begin position="1"/>
        <end position="43"/>
    </location>
</feature>
<reference evidence="2 3" key="1">
    <citation type="submission" date="2016-10" db="EMBL/GenBank/DDBJ databases">
        <authorList>
            <person name="de Groot N.N."/>
        </authorList>
    </citation>
    <scope>NUCLEOTIDE SEQUENCE [LARGE SCALE GENOMIC DNA]</scope>
    <source>
        <strain evidence="2 3">DSM 18979</strain>
    </source>
</reference>
<dbReference type="Gene3D" id="3.30.160.170">
    <property type="entry name" value="FlaG-like"/>
    <property type="match status" value="1"/>
</dbReference>
<dbReference type="SUPFAM" id="SSF160214">
    <property type="entry name" value="FlaG-like"/>
    <property type="match status" value="1"/>
</dbReference>
<evidence type="ECO:0000313" key="2">
    <source>
        <dbReference type="EMBL" id="SET17902.1"/>
    </source>
</evidence>
<keyword evidence="2" id="KW-0969">Cilium</keyword>
<dbReference type="PANTHER" id="PTHR37166:SF1">
    <property type="entry name" value="PROTEIN FLAG"/>
    <property type="match status" value="1"/>
</dbReference>